<dbReference type="EMBL" id="KZ824296">
    <property type="protein sequence ID" value="RAL10319.1"/>
    <property type="molecule type" value="Genomic_DNA"/>
</dbReference>
<dbReference type="GO" id="GO:0016491">
    <property type="term" value="F:oxidoreductase activity"/>
    <property type="evidence" value="ECO:0007669"/>
    <property type="project" value="UniProtKB-KW"/>
</dbReference>
<dbReference type="GO" id="GO:0005829">
    <property type="term" value="C:cytosol"/>
    <property type="evidence" value="ECO:0007669"/>
    <property type="project" value="TreeGrafter"/>
</dbReference>
<accession>A0A395HS61</accession>
<dbReference type="RefSeq" id="XP_025549473.1">
    <property type="nucleotide sequence ID" value="XM_025700069.1"/>
</dbReference>
<sequence>MSTQGFVGAWTRENVASLVEKLEAAGIRHYDTALIYPVTNFEAAERLLGGIRKREFVIDTTNLFRPEALRRVNMEESICKSLETLGVTKNTVSDINNLLLSPRVTTLHAHAPDKATPIAKQAANFDHFHWAGYFEQLGLCNYSAAQLSEWIGGGDGAMYNIFRRDYETTPFPLLRQHNIRFVANPTLAGGFATGKLTFAQTAEQLQGTRFEGSSRPTGLAQTALRWLLFHPGPQSTDAVAIGPSSVTQLDE</sequence>
<evidence type="ECO:0000259" key="3">
    <source>
        <dbReference type="Pfam" id="PF00248"/>
    </source>
</evidence>
<dbReference type="PANTHER" id="PTHR43364">
    <property type="entry name" value="NADH-SPECIFIC METHYLGLYOXAL REDUCTASE-RELATED"/>
    <property type="match status" value="1"/>
</dbReference>
<proteinExistence type="inferred from homology"/>
<keyword evidence="5" id="KW-1185">Reference proteome</keyword>
<keyword evidence="1" id="KW-0560">Oxidoreductase</keyword>
<dbReference type="InterPro" id="IPR050523">
    <property type="entry name" value="AKR_Detox_Biosynth"/>
</dbReference>
<name>A0A395HS61_ASPHC</name>
<dbReference type="PANTHER" id="PTHR43364:SF4">
    <property type="entry name" value="NAD(P)-LINKED OXIDOREDUCTASE SUPERFAMILY PROTEIN"/>
    <property type="match status" value="1"/>
</dbReference>
<dbReference type="InterPro" id="IPR023210">
    <property type="entry name" value="NADP_OxRdtase_dom"/>
</dbReference>
<evidence type="ECO:0000313" key="4">
    <source>
        <dbReference type="EMBL" id="RAL10319.1"/>
    </source>
</evidence>
<evidence type="ECO:0000256" key="2">
    <source>
        <dbReference type="ARBA" id="ARBA00038157"/>
    </source>
</evidence>
<dbReference type="Gene3D" id="3.20.20.100">
    <property type="entry name" value="NADP-dependent oxidoreductase domain"/>
    <property type="match status" value="1"/>
</dbReference>
<evidence type="ECO:0000313" key="5">
    <source>
        <dbReference type="Proteomes" id="UP000248961"/>
    </source>
</evidence>
<dbReference type="InterPro" id="IPR036812">
    <property type="entry name" value="NAD(P)_OxRdtase_dom_sf"/>
</dbReference>
<organism evidence="4 5">
    <name type="scientific">Aspergillus homomorphus (strain CBS 101889)</name>
    <dbReference type="NCBI Taxonomy" id="1450537"/>
    <lineage>
        <taxon>Eukaryota</taxon>
        <taxon>Fungi</taxon>
        <taxon>Dikarya</taxon>
        <taxon>Ascomycota</taxon>
        <taxon>Pezizomycotina</taxon>
        <taxon>Eurotiomycetes</taxon>
        <taxon>Eurotiomycetidae</taxon>
        <taxon>Eurotiales</taxon>
        <taxon>Aspergillaceae</taxon>
        <taxon>Aspergillus</taxon>
        <taxon>Aspergillus subgen. Circumdati</taxon>
    </lineage>
</organism>
<dbReference type="STRING" id="1450537.A0A395HS61"/>
<evidence type="ECO:0000256" key="1">
    <source>
        <dbReference type="ARBA" id="ARBA00023002"/>
    </source>
</evidence>
<dbReference type="AlphaFoldDB" id="A0A395HS61"/>
<dbReference type="Proteomes" id="UP000248961">
    <property type="component" value="Unassembled WGS sequence"/>
</dbReference>
<gene>
    <name evidence="4" type="ORF">BO97DRAFT_471805</name>
</gene>
<dbReference type="VEuPathDB" id="FungiDB:BO97DRAFT_471805"/>
<dbReference type="SUPFAM" id="SSF51430">
    <property type="entry name" value="NAD(P)-linked oxidoreductase"/>
    <property type="match status" value="1"/>
</dbReference>
<dbReference type="OrthoDB" id="48988at2759"/>
<feature type="domain" description="NADP-dependent oxidoreductase" evidence="3">
    <location>
        <begin position="9"/>
        <end position="251"/>
    </location>
</feature>
<protein>
    <submittedName>
        <fullName evidence="4">Aldo/keto reductase</fullName>
    </submittedName>
</protein>
<dbReference type="GeneID" id="37204358"/>
<comment type="similarity">
    <text evidence="2">Belongs to the aldo/keto reductase family. Aldo/keto reductase 2 subfamily.</text>
</comment>
<dbReference type="Pfam" id="PF00248">
    <property type="entry name" value="Aldo_ket_red"/>
    <property type="match status" value="1"/>
</dbReference>
<reference evidence="4 5" key="1">
    <citation type="submission" date="2018-02" db="EMBL/GenBank/DDBJ databases">
        <title>The genomes of Aspergillus section Nigri reveals drivers in fungal speciation.</title>
        <authorList>
            <consortium name="DOE Joint Genome Institute"/>
            <person name="Vesth T.C."/>
            <person name="Nybo J."/>
            <person name="Theobald S."/>
            <person name="Brandl J."/>
            <person name="Frisvad J.C."/>
            <person name="Nielsen K.F."/>
            <person name="Lyhne E.K."/>
            <person name="Kogle M.E."/>
            <person name="Kuo A."/>
            <person name="Riley R."/>
            <person name="Clum A."/>
            <person name="Nolan M."/>
            <person name="Lipzen A."/>
            <person name="Salamov A."/>
            <person name="Henrissat B."/>
            <person name="Wiebenga A."/>
            <person name="De vries R.P."/>
            <person name="Grigoriev I.V."/>
            <person name="Mortensen U.H."/>
            <person name="Andersen M.R."/>
            <person name="Baker S.E."/>
        </authorList>
    </citation>
    <scope>NUCLEOTIDE SEQUENCE [LARGE SCALE GENOMIC DNA]</scope>
    <source>
        <strain evidence="4 5">CBS 101889</strain>
    </source>
</reference>